<dbReference type="Proteomes" id="UP000244173">
    <property type="component" value="Chromosome"/>
</dbReference>
<evidence type="ECO:0000313" key="4">
    <source>
        <dbReference type="Proteomes" id="UP000244173"/>
    </source>
</evidence>
<dbReference type="OrthoDB" id="9794876at2"/>
<dbReference type="EMBL" id="CP028519">
    <property type="protein sequence ID" value="AVY94016.1"/>
    <property type="molecule type" value="Genomic_DNA"/>
</dbReference>
<sequence>MNDAGRLAEDRALVLLRAAGLKPVARNWRGGGGELDLVMTEGDTLVFVEVRARKSLSFGGAAASLSRSKRERLRRAAEAFLLTWPGPVPACRFDAVCFDGDADPAWLKQIDL</sequence>
<evidence type="ECO:0000313" key="3">
    <source>
        <dbReference type="EMBL" id="AVY94016.1"/>
    </source>
</evidence>
<dbReference type="STRING" id="1122240.GCA_000620105_02173"/>
<protein>
    <recommendedName>
        <fullName evidence="2">UPF0102 protein DAI18_08140</fullName>
    </recommendedName>
</protein>
<dbReference type="HAMAP" id="MF_00048">
    <property type="entry name" value="UPF0102"/>
    <property type="match status" value="1"/>
</dbReference>
<dbReference type="InterPro" id="IPR003509">
    <property type="entry name" value="UPF0102_YraN-like"/>
</dbReference>
<organism evidence="3 4">
    <name type="scientific">Microvirgula aerodenitrificans</name>
    <dbReference type="NCBI Taxonomy" id="57480"/>
    <lineage>
        <taxon>Bacteria</taxon>
        <taxon>Pseudomonadati</taxon>
        <taxon>Pseudomonadota</taxon>
        <taxon>Betaproteobacteria</taxon>
        <taxon>Neisseriales</taxon>
        <taxon>Aquaspirillaceae</taxon>
        <taxon>Microvirgula</taxon>
    </lineage>
</organism>
<evidence type="ECO:0000256" key="1">
    <source>
        <dbReference type="ARBA" id="ARBA00006738"/>
    </source>
</evidence>
<reference evidence="3 4" key="1">
    <citation type="submission" date="2018-04" db="EMBL/GenBank/DDBJ databases">
        <title>Denitrifier Microvirgula.</title>
        <authorList>
            <person name="Anderson E."/>
            <person name="Jang J."/>
            <person name="Ishii S."/>
        </authorList>
    </citation>
    <scope>NUCLEOTIDE SEQUENCE [LARGE SCALE GENOMIC DNA]</scope>
    <source>
        <strain evidence="3 4">BE2.4</strain>
    </source>
</reference>
<dbReference type="NCBIfam" id="NF009150">
    <property type="entry name" value="PRK12497.1-3"/>
    <property type="match status" value="1"/>
</dbReference>
<dbReference type="SUPFAM" id="SSF52980">
    <property type="entry name" value="Restriction endonuclease-like"/>
    <property type="match status" value="1"/>
</dbReference>
<dbReference type="PANTHER" id="PTHR34039">
    <property type="entry name" value="UPF0102 PROTEIN YRAN"/>
    <property type="match status" value="1"/>
</dbReference>
<dbReference type="CDD" id="cd20736">
    <property type="entry name" value="PoNe_Nuclease"/>
    <property type="match status" value="1"/>
</dbReference>
<dbReference type="NCBIfam" id="TIGR00252">
    <property type="entry name" value="YraN family protein"/>
    <property type="match status" value="1"/>
</dbReference>
<dbReference type="GO" id="GO:0003676">
    <property type="term" value="F:nucleic acid binding"/>
    <property type="evidence" value="ECO:0007669"/>
    <property type="project" value="InterPro"/>
</dbReference>
<gene>
    <name evidence="3" type="ORF">DAI18_08140</name>
</gene>
<dbReference type="Gene3D" id="3.40.1350.10">
    <property type="match status" value="1"/>
</dbReference>
<keyword evidence="4" id="KW-1185">Reference proteome</keyword>
<comment type="similarity">
    <text evidence="1 2">Belongs to the UPF0102 family.</text>
</comment>
<dbReference type="PANTHER" id="PTHR34039:SF1">
    <property type="entry name" value="UPF0102 PROTEIN YRAN"/>
    <property type="match status" value="1"/>
</dbReference>
<evidence type="ECO:0000256" key="2">
    <source>
        <dbReference type="HAMAP-Rule" id="MF_00048"/>
    </source>
</evidence>
<accession>A0A2S0P9I0</accession>
<dbReference type="InterPro" id="IPR011856">
    <property type="entry name" value="tRNA_endonuc-like_dom_sf"/>
</dbReference>
<dbReference type="Pfam" id="PF02021">
    <property type="entry name" value="UPF0102"/>
    <property type="match status" value="1"/>
</dbReference>
<dbReference type="RefSeq" id="WP_028499240.1">
    <property type="nucleotide sequence ID" value="NZ_CP028519.1"/>
</dbReference>
<name>A0A2S0P9I0_9NEIS</name>
<dbReference type="InterPro" id="IPR011335">
    <property type="entry name" value="Restrct_endonuc-II-like"/>
</dbReference>
<dbReference type="AlphaFoldDB" id="A0A2S0P9I0"/>
<proteinExistence type="inferred from homology"/>
<dbReference type="KEGG" id="maer:DAI18_08140"/>